<keyword evidence="3" id="KW-1185">Reference proteome</keyword>
<feature type="compositionally biased region" description="Polar residues" evidence="1">
    <location>
        <begin position="16"/>
        <end position="34"/>
    </location>
</feature>
<accession>A0A5B7E988</accession>
<comment type="caution">
    <text evidence="2">The sequence shown here is derived from an EMBL/GenBank/DDBJ whole genome shotgun (WGS) entry which is preliminary data.</text>
</comment>
<dbReference type="AlphaFoldDB" id="A0A5B7E988"/>
<feature type="region of interest" description="Disordered" evidence="1">
    <location>
        <begin position="16"/>
        <end position="49"/>
    </location>
</feature>
<dbReference type="Proteomes" id="UP000324222">
    <property type="component" value="Unassembled WGS sequence"/>
</dbReference>
<organism evidence="2 3">
    <name type="scientific">Portunus trituberculatus</name>
    <name type="common">Swimming crab</name>
    <name type="synonym">Neptunus trituberculatus</name>
    <dbReference type="NCBI Taxonomy" id="210409"/>
    <lineage>
        <taxon>Eukaryota</taxon>
        <taxon>Metazoa</taxon>
        <taxon>Ecdysozoa</taxon>
        <taxon>Arthropoda</taxon>
        <taxon>Crustacea</taxon>
        <taxon>Multicrustacea</taxon>
        <taxon>Malacostraca</taxon>
        <taxon>Eumalacostraca</taxon>
        <taxon>Eucarida</taxon>
        <taxon>Decapoda</taxon>
        <taxon>Pleocyemata</taxon>
        <taxon>Brachyura</taxon>
        <taxon>Eubrachyura</taxon>
        <taxon>Portunoidea</taxon>
        <taxon>Portunidae</taxon>
        <taxon>Portuninae</taxon>
        <taxon>Portunus</taxon>
    </lineage>
</organism>
<reference evidence="2 3" key="1">
    <citation type="submission" date="2019-05" db="EMBL/GenBank/DDBJ databases">
        <title>Another draft genome of Portunus trituberculatus and its Hox gene families provides insights of decapod evolution.</title>
        <authorList>
            <person name="Jeong J.-H."/>
            <person name="Song I."/>
            <person name="Kim S."/>
            <person name="Choi T."/>
            <person name="Kim D."/>
            <person name="Ryu S."/>
            <person name="Kim W."/>
        </authorList>
    </citation>
    <scope>NUCLEOTIDE SEQUENCE [LARGE SCALE GENOMIC DNA]</scope>
    <source>
        <tissue evidence="2">Muscle</tissue>
    </source>
</reference>
<evidence type="ECO:0000313" key="3">
    <source>
        <dbReference type="Proteomes" id="UP000324222"/>
    </source>
</evidence>
<sequence>MQSFVAKSVPSFAIPDTQSSIRKGAAGNTSMNHQHSPHNAAAQGGVSQPGVHLRLERTLRGQNTTTTTNITTTTTTHLLHEDIATSTELLLSGCTSNCPYLARAAETRPGDALMAPPRPCTTSHGGRLVLGSAPARDCRVFSALTGGYAYLVVRDRTEKEEEEEEEEKY</sequence>
<protein>
    <submittedName>
        <fullName evidence="2">Uncharacterized protein</fullName>
    </submittedName>
</protein>
<proteinExistence type="predicted"/>
<name>A0A5B7E988_PORTR</name>
<dbReference type="EMBL" id="VSRR010002056">
    <property type="protein sequence ID" value="MPC29344.1"/>
    <property type="molecule type" value="Genomic_DNA"/>
</dbReference>
<gene>
    <name evidence="2" type="ORF">E2C01_022572</name>
</gene>
<evidence type="ECO:0000256" key="1">
    <source>
        <dbReference type="SAM" id="MobiDB-lite"/>
    </source>
</evidence>
<evidence type="ECO:0000313" key="2">
    <source>
        <dbReference type="EMBL" id="MPC29344.1"/>
    </source>
</evidence>